<dbReference type="PANTHER" id="PTHR22792:SF132">
    <property type="entry name" value="LA-RELATED PROTEIN 1"/>
    <property type="match status" value="1"/>
</dbReference>
<feature type="region of interest" description="Disordered" evidence="3">
    <location>
        <begin position="586"/>
        <end position="609"/>
    </location>
</feature>
<feature type="compositionally biased region" description="Basic and acidic residues" evidence="3">
    <location>
        <begin position="157"/>
        <end position="183"/>
    </location>
</feature>
<dbReference type="OrthoDB" id="340227at2759"/>
<dbReference type="InterPro" id="IPR045180">
    <property type="entry name" value="La_dom_prot"/>
</dbReference>
<dbReference type="Pfam" id="PF21071">
    <property type="entry name" value="LARP1_HEAT"/>
    <property type="match status" value="1"/>
</dbReference>
<comment type="caution">
    <text evidence="5">The sequence shown here is derived from an EMBL/GenBank/DDBJ whole genome shotgun (WGS) entry which is preliminary data.</text>
</comment>
<dbReference type="GO" id="GO:0000339">
    <property type="term" value="F:RNA cap binding"/>
    <property type="evidence" value="ECO:0007669"/>
    <property type="project" value="InterPro"/>
</dbReference>
<feature type="region of interest" description="Disordered" evidence="3">
    <location>
        <begin position="157"/>
        <end position="210"/>
    </location>
</feature>
<evidence type="ECO:0000259" key="4">
    <source>
        <dbReference type="PROSITE" id="PS50961"/>
    </source>
</evidence>
<dbReference type="SUPFAM" id="SSF46785">
    <property type="entry name" value="Winged helix' DNA-binding domain"/>
    <property type="match status" value="1"/>
</dbReference>
<feature type="region of interest" description="Disordered" evidence="3">
    <location>
        <begin position="1091"/>
        <end position="1122"/>
    </location>
</feature>
<evidence type="ECO:0000256" key="1">
    <source>
        <dbReference type="ARBA" id="ARBA00022884"/>
    </source>
</evidence>
<reference evidence="5" key="1">
    <citation type="submission" date="2019-07" db="EMBL/GenBank/DDBJ databases">
        <title>Annotation for the trematode Paragonimus miyazaki's.</title>
        <authorList>
            <person name="Choi Y.-J."/>
        </authorList>
    </citation>
    <scope>NUCLEOTIDE SEQUENCE</scope>
    <source>
        <strain evidence="5">Japan</strain>
    </source>
</reference>
<dbReference type="GO" id="GO:0045727">
    <property type="term" value="P:positive regulation of translation"/>
    <property type="evidence" value="ECO:0007669"/>
    <property type="project" value="TreeGrafter"/>
</dbReference>
<feature type="region of interest" description="Disordered" evidence="3">
    <location>
        <begin position="227"/>
        <end position="262"/>
    </location>
</feature>
<dbReference type="InterPro" id="IPR036388">
    <property type="entry name" value="WH-like_DNA-bd_sf"/>
</dbReference>
<dbReference type="Proteomes" id="UP000822476">
    <property type="component" value="Unassembled WGS sequence"/>
</dbReference>
<dbReference type="Gene3D" id="1.10.10.10">
    <property type="entry name" value="Winged helix-like DNA-binding domain superfamily/Winged helix DNA-binding domain"/>
    <property type="match status" value="1"/>
</dbReference>
<feature type="compositionally biased region" description="Polar residues" evidence="3">
    <location>
        <begin position="236"/>
        <end position="256"/>
    </location>
</feature>
<dbReference type="InterPro" id="IPR006630">
    <property type="entry name" value="La_HTH"/>
</dbReference>
<evidence type="ECO:0000313" key="5">
    <source>
        <dbReference type="EMBL" id="KAF7258298.1"/>
    </source>
</evidence>
<dbReference type="Pfam" id="PF05383">
    <property type="entry name" value="La"/>
    <property type="match status" value="1"/>
</dbReference>
<dbReference type="SMART" id="SM00715">
    <property type="entry name" value="LA"/>
    <property type="match status" value="1"/>
</dbReference>
<gene>
    <name evidence="5" type="ORF">EG68_04065</name>
</gene>
<dbReference type="InterPro" id="IPR036390">
    <property type="entry name" value="WH_DNA-bd_sf"/>
</dbReference>
<keyword evidence="1 2" id="KW-0694">RNA-binding</keyword>
<dbReference type="PROSITE" id="PS50961">
    <property type="entry name" value="HTH_LA"/>
    <property type="match status" value="1"/>
</dbReference>
<sequence length="1122" mass="124142">MHACHAGGHRVDRASSWPRGMLRPTRAYLPLSDDSGIGPNQPRPNGCTNKDNPWSKVPGASGDSSDMELGRGVTAIRDVDWPTLQSAVSHVSQPTCSNLPNCKPKDKQKRRTTTYSSIDSYHGDTKSQTVPSSSQKKKWEEAAIECIFPKPVCFDGVEPRTGRWNRTTEHDKENQHNGKHRSESSGVSEKSATASNSMADRSYPAAGYQSNRPRPFVRYVRFQKTPRLQRRHPVPSGQSISTTGRTPANSTLTQSVGFPGPRWSTNDANGFFTPNRSANQHRLVNPRLNPVPHLVPIPLYGPTAQNSSVPSTFLPALGYPFFMIYPTAPSPVPVVSGTTPTADFSLSASPDSNLPPNSGNISSLVGQKHASAGSIFAPALPSPLIPLNAGSSPVNSTVPALFPGSAIAQPASLCFLATSSNDPTILVRHQILHQVEFYFSADNLARDLFLRRHMDPEGWVPVSVIAGFNRVASLSSDLHEILEAIRVSPLLDVDVEKACVRCKDRPSMWVLPSATRDKSDRHAATNLNPDAPEFVPSNVSPTVDNAATSCALSPVSHSAVQEELNFSFSDEPHPCAGLTKSVERNTQDPFVSSEYHRTRTSSTTSEEDLDDTMLSSLLVIAPSHDHHTWKPATTCSTVDEELKEQDKSTDVATQPPPSESEALQALVDDLCKAVTKSKLHSEDEKQHPDVTVPLSIYTVSTTDASVSPHASLTFSPTLTDTDASFDSNCQASAMVCPASFLSFPPAPLSAPPHPTPTNQAQMFYTGLPYPHTPMCGQPPYAFLPSIPSTGAFFLAPVARGPFLNNAQPFYYVPQLHPFHPNVTPVACIAQTTPVTDFSSSRHPNDQGHVQRSDIKGRMAGFFPVSDNYDDSERRFPSRMRSQSGGDSLTINQSQVGYLLHPDPYRTLCKANSNDSTTHAGEPLVNHPNQMLIQQKGFTFHAYNQFRAKCLKDRDLKGKGLSQEMNTLYSFWSFFLREHFNRTMYKDFRRHALEDAKDGARYGMECLFRFYSYGLEKRFRKAIFKDFQDETLREYNEGHLYGLEKFWAFLHYSHRKVKLDDRLRDLLQNKYRTIQDFRVNFQPPVGFFVDKSRRRTKSESTGQPNVRRPVAMTPPALSSNLDG</sequence>
<dbReference type="CDD" id="cd07323">
    <property type="entry name" value="LAM"/>
    <property type="match status" value="1"/>
</dbReference>
<evidence type="ECO:0000256" key="3">
    <source>
        <dbReference type="SAM" id="MobiDB-lite"/>
    </source>
</evidence>
<dbReference type="EMBL" id="JTDE01001813">
    <property type="protein sequence ID" value="KAF7258298.1"/>
    <property type="molecule type" value="Genomic_DNA"/>
</dbReference>
<keyword evidence="6" id="KW-1185">Reference proteome</keyword>
<feature type="domain" description="HTH La-type RNA-binding" evidence="4">
    <location>
        <begin position="421"/>
        <end position="512"/>
    </location>
</feature>
<dbReference type="GO" id="GO:0010494">
    <property type="term" value="C:cytoplasmic stress granule"/>
    <property type="evidence" value="ECO:0007669"/>
    <property type="project" value="TreeGrafter"/>
</dbReference>
<evidence type="ECO:0000256" key="2">
    <source>
        <dbReference type="PROSITE-ProRule" id="PRU00332"/>
    </source>
</evidence>
<accession>A0A8S9Z317</accession>
<dbReference type="AlphaFoldDB" id="A0A8S9Z317"/>
<dbReference type="InterPro" id="IPR006607">
    <property type="entry name" value="DM15"/>
</dbReference>
<feature type="region of interest" description="Disordered" evidence="3">
    <location>
        <begin position="27"/>
        <end position="69"/>
    </location>
</feature>
<name>A0A8S9Z317_9TREM</name>
<dbReference type="GO" id="GO:0048255">
    <property type="term" value="P:mRNA stabilization"/>
    <property type="evidence" value="ECO:0007669"/>
    <property type="project" value="InterPro"/>
</dbReference>
<proteinExistence type="predicted"/>
<feature type="compositionally biased region" description="Polar residues" evidence="3">
    <location>
        <begin position="184"/>
        <end position="199"/>
    </location>
</feature>
<organism evidence="5 6">
    <name type="scientific">Paragonimus skrjabini miyazakii</name>
    <dbReference type="NCBI Taxonomy" id="59628"/>
    <lineage>
        <taxon>Eukaryota</taxon>
        <taxon>Metazoa</taxon>
        <taxon>Spiralia</taxon>
        <taxon>Lophotrochozoa</taxon>
        <taxon>Platyhelminthes</taxon>
        <taxon>Trematoda</taxon>
        <taxon>Digenea</taxon>
        <taxon>Plagiorchiida</taxon>
        <taxon>Troglotremata</taxon>
        <taxon>Troglotrematidae</taxon>
        <taxon>Paragonimus</taxon>
    </lineage>
</organism>
<dbReference type="PANTHER" id="PTHR22792">
    <property type="entry name" value="LUPUS LA PROTEIN-RELATED"/>
    <property type="match status" value="1"/>
</dbReference>
<feature type="compositionally biased region" description="Polar residues" evidence="3">
    <location>
        <begin position="89"/>
        <end position="100"/>
    </location>
</feature>
<feature type="region of interest" description="Disordered" evidence="3">
    <location>
        <begin position="638"/>
        <end position="661"/>
    </location>
</feature>
<feature type="region of interest" description="Disordered" evidence="3">
    <location>
        <begin position="89"/>
        <end position="136"/>
    </location>
</feature>
<dbReference type="SMART" id="SM00684">
    <property type="entry name" value="DM15"/>
    <property type="match status" value="3"/>
</dbReference>
<protein>
    <recommendedName>
        <fullName evidence="4">HTH La-type RNA-binding domain-containing protein</fullName>
    </recommendedName>
</protein>
<dbReference type="GO" id="GO:0005829">
    <property type="term" value="C:cytosol"/>
    <property type="evidence" value="ECO:0007669"/>
    <property type="project" value="TreeGrafter"/>
</dbReference>
<evidence type="ECO:0000313" key="6">
    <source>
        <dbReference type="Proteomes" id="UP000822476"/>
    </source>
</evidence>